<protein>
    <submittedName>
        <fullName evidence="2">Uncharacterized protein</fullName>
    </submittedName>
</protein>
<comment type="caution">
    <text evidence="2">The sequence shown here is derived from an EMBL/GenBank/DDBJ whole genome shotgun (WGS) entry which is preliminary data.</text>
</comment>
<accession>A0A8H7KCA6</accession>
<evidence type="ECO:0000313" key="2">
    <source>
        <dbReference type="EMBL" id="KAF9747978.1"/>
    </source>
</evidence>
<dbReference type="AlphaFoldDB" id="A0A8H7KCA6"/>
<sequence length="138" mass="15479">MRRVQTHVSPQGSARLSKFAGQNCIIEKWEMWAFIDFISLSLGSCFLVKELSPPSRPRHDRCSHHSSLKPLSMNPSPEPQDSRLTEMSLGDVLRCYIPMFLFDPGMIDKVEGPLIMSHGLADPGTDRSQGTRVALVIR</sequence>
<proteinExistence type="predicted"/>
<dbReference type="EMBL" id="JADCTT010000009">
    <property type="protein sequence ID" value="KAF9747978.1"/>
    <property type="molecule type" value="Genomic_DNA"/>
</dbReference>
<organism evidence="2 3">
    <name type="scientific">Bionectria ochroleuca</name>
    <name type="common">Gliocladium roseum</name>
    <dbReference type="NCBI Taxonomy" id="29856"/>
    <lineage>
        <taxon>Eukaryota</taxon>
        <taxon>Fungi</taxon>
        <taxon>Dikarya</taxon>
        <taxon>Ascomycota</taxon>
        <taxon>Pezizomycotina</taxon>
        <taxon>Sordariomycetes</taxon>
        <taxon>Hypocreomycetidae</taxon>
        <taxon>Hypocreales</taxon>
        <taxon>Bionectriaceae</taxon>
        <taxon>Clonostachys</taxon>
    </lineage>
</organism>
<name>A0A8H7KCA6_BIOOC</name>
<evidence type="ECO:0000313" key="3">
    <source>
        <dbReference type="Proteomes" id="UP000616885"/>
    </source>
</evidence>
<dbReference type="Proteomes" id="UP000616885">
    <property type="component" value="Unassembled WGS sequence"/>
</dbReference>
<feature type="compositionally biased region" description="Basic residues" evidence="1">
    <location>
        <begin position="56"/>
        <end position="67"/>
    </location>
</feature>
<gene>
    <name evidence="2" type="ORF">IM811_017483</name>
</gene>
<evidence type="ECO:0000256" key="1">
    <source>
        <dbReference type="SAM" id="MobiDB-lite"/>
    </source>
</evidence>
<feature type="region of interest" description="Disordered" evidence="1">
    <location>
        <begin position="52"/>
        <end position="83"/>
    </location>
</feature>
<reference evidence="2" key="1">
    <citation type="submission" date="2020-10" db="EMBL/GenBank/DDBJ databases">
        <title>High-Quality Genome Resource of Clonostachys rosea strain S41 by Oxford Nanopore Long-Read Sequencing.</title>
        <authorList>
            <person name="Wang H."/>
        </authorList>
    </citation>
    <scope>NUCLEOTIDE SEQUENCE</scope>
    <source>
        <strain evidence="2">S41</strain>
    </source>
</reference>